<dbReference type="AlphaFoldDB" id="A0AAD0BVZ2"/>
<dbReference type="Pfam" id="PF13276">
    <property type="entry name" value="HTH_21"/>
    <property type="match status" value="1"/>
</dbReference>
<organism evidence="3 4">
    <name type="scientific">Stenotrophomonas maltophilia</name>
    <name type="common">Pseudomonas maltophilia</name>
    <name type="synonym">Xanthomonas maltophilia</name>
    <dbReference type="NCBI Taxonomy" id="40324"/>
    <lineage>
        <taxon>Bacteria</taxon>
        <taxon>Pseudomonadati</taxon>
        <taxon>Pseudomonadota</taxon>
        <taxon>Gammaproteobacteria</taxon>
        <taxon>Lysobacterales</taxon>
        <taxon>Lysobacteraceae</taxon>
        <taxon>Stenotrophomonas</taxon>
        <taxon>Stenotrophomonas maltophilia group</taxon>
    </lineage>
</organism>
<evidence type="ECO:0000256" key="1">
    <source>
        <dbReference type="SAM" id="MobiDB-lite"/>
    </source>
</evidence>
<protein>
    <recommendedName>
        <fullName evidence="2">HTH-like domain-containing protein</fullName>
    </recommendedName>
</protein>
<reference evidence="3 4" key="1">
    <citation type="submission" date="2017-12" db="EMBL/GenBank/DDBJ databases">
        <title>Complete Genome Sequence of Stenotrophomonas maltophilia CSM2.</title>
        <authorList>
            <person name="Castro-Jaimes S."/>
            <person name="Lopez-Leal G."/>
            <person name="Barberena Jonas C."/>
            <person name="Bustos P."/>
            <person name="Perez-Oseguera A."/>
            <person name="Cevallos M.A."/>
        </authorList>
    </citation>
    <scope>NUCLEOTIDE SEQUENCE [LARGE SCALE GENOMIC DNA]</scope>
    <source>
        <strain evidence="3 4">CSM2</strain>
    </source>
</reference>
<accession>A0AAD0BVZ2</accession>
<gene>
    <name evidence="3" type="ORF">SmaCSM2_15525</name>
</gene>
<dbReference type="Proteomes" id="UP000234414">
    <property type="component" value="Chromosome"/>
</dbReference>
<feature type="compositionally biased region" description="Basic and acidic residues" evidence="1">
    <location>
        <begin position="43"/>
        <end position="54"/>
    </location>
</feature>
<evidence type="ECO:0000259" key="2">
    <source>
        <dbReference type="Pfam" id="PF13276"/>
    </source>
</evidence>
<evidence type="ECO:0000313" key="4">
    <source>
        <dbReference type="Proteomes" id="UP000234414"/>
    </source>
</evidence>
<dbReference type="EMBL" id="CP025298">
    <property type="protein sequence ID" value="AUI08507.1"/>
    <property type="molecule type" value="Genomic_DNA"/>
</dbReference>
<dbReference type="InterPro" id="IPR025948">
    <property type="entry name" value="HTH-like_dom"/>
</dbReference>
<proteinExistence type="predicted"/>
<feature type="domain" description="HTH-like" evidence="2">
    <location>
        <begin position="6"/>
        <end position="53"/>
    </location>
</feature>
<name>A0AAD0BVZ2_STEMA</name>
<evidence type="ECO:0000313" key="3">
    <source>
        <dbReference type="EMBL" id="AUI08507.1"/>
    </source>
</evidence>
<dbReference type="RefSeq" id="WP_101765880.1">
    <property type="nucleotide sequence ID" value="NZ_CP025298.1"/>
</dbReference>
<sequence length="121" mass="13436">MGLRTELRAIHVASKQQLWRRRLVRALRARNHPVGHKRVARLMAEERIQGRPKADSGPNPPAAHLSSPPNLLDRQFAPEPDRRRGSEISRMSPPPGMAASGRGHQRPDPAGAGLQRFQAPD</sequence>
<feature type="region of interest" description="Disordered" evidence="1">
    <location>
        <begin position="36"/>
        <end position="121"/>
    </location>
</feature>